<dbReference type="PROSITE" id="PS51462">
    <property type="entry name" value="NUDIX"/>
    <property type="match status" value="1"/>
</dbReference>
<keyword evidence="4" id="KW-0436">Ligase</keyword>
<dbReference type="PANTHER" id="PTHR43842">
    <property type="entry name" value="PROPIONYL-COA CARBOXYLASE BETA CHAIN"/>
    <property type="match status" value="1"/>
</dbReference>
<dbReference type="SMART" id="SM00878">
    <property type="entry name" value="Biotin_carb_C"/>
    <property type="match status" value="1"/>
</dbReference>
<dbReference type="CDD" id="cd06850">
    <property type="entry name" value="biotinyl_domain"/>
    <property type="match status" value="1"/>
</dbReference>
<dbReference type="EMBL" id="PKHA01000002">
    <property type="protein sequence ID" value="PKY99235.1"/>
    <property type="molecule type" value="Genomic_DNA"/>
</dbReference>
<dbReference type="PANTHER" id="PTHR43842:SF2">
    <property type="entry name" value="PROPIONYL-COA CARBOXYLASE BETA CHAIN, MITOCHONDRIAL"/>
    <property type="match status" value="1"/>
</dbReference>
<dbReference type="Gene3D" id="2.40.50.100">
    <property type="match status" value="1"/>
</dbReference>
<dbReference type="GeneID" id="81708042"/>
<comment type="caution">
    <text evidence="16">The sequence shown here is derived from an EMBL/GenBank/DDBJ whole genome shotgun (WGS) entry which is preliminary data.</text>
</comment>
<dbReference type="GO" id="GO:0005524">
    <property type="term" value="F:ATP binding"/>
    <property type="evidence" value="ECO:0007669"/>
    <property type="project" value="UniProtKB-UniRule"/>
</dbReference>
<dbReference type="InterPro" id="IPR011054">
    <property type="entry name" value="Rudment_hybrid_motif"/>
</dbReference>
<feature type="region of interest" description="Disordered" evidence="10">
    <location>
        <begin position="1059"/>
        <end position="1083"/>
    </location>
</feature>
<feature type="domain" description="ATP-grasp" evidence="11">
    <location>
        <begin position="113"/>
        <end position="304"/>
    </location>
</feature>
<dbReference type="InterPro" id="IPR011763">
    <property type="entry name" value="COA_CT_C"/>
</dbReference>
<dbReference type="InterPro" id="IPR011761">
    <property type="entry name" value="ATP-grasp"/>
</dbReference>
<evidence type="ECO:0000313" key="17">
    <source>
        <dbReference type="Proteomes" id="UP000234778"/>
    </source>
</evidence>
<evidence type="ECO:0000256" key="5">
    <source>
        <dbReference type="ARBA" id="ARBA00022741"/>
    </source>
</evidence>
<dbReference type="PROSITE" id="PS50979">
    <property type="entry name" value="BC"/>
    <property type="match status" value="1"/>
</dbReference>
<accession>A0A2I1KUC4</accession>
<evidence type="ECO:0000256" key="3">
    <source>
        <dbReference type="ARBA" id="ARBA00013058"/>
    </source>
</evidence>
<dbReference type="SUPFAM" id="SSF55811">
    <property type="entry name" value="Nudix"/>
    <property type="match status" value="1"/>
</dbReference>
<dbReference type="InterPro" id="IPR005479">
    <property type="entry name" value="CPAse_ATP-bd"/>
</dbReference>
<evidence type="ECO:0000256" key="1">
    <source>
        <dbReference type="ARBA" id="ARBA00001953"/>
    </source>
</evidence>
<evidence type="ECO:0000256" key="10">
    <source>
        <dbReference type="SAM" id="MobiDB-lite"/>
    </source>
</evidence>
<dbReference type="InterPro" id="IPR005482">
    <property type="entry name" value="Biotin_COase_C"/>
</dbReference>
<evidence type="ECO:0000256" key="2">
    <source>
        <dbReference type="ARBA" id="ARBA00004956"/>
    </source>
</evidence>
<dbReference type="Pfam" id="PF00289">
    <property type="entry name" value="Biotin_carb_N"/>
    <property type="match status" value="1"/>
</dbReference>
<dbReference type="InterPro" id="IPR005481">
    <property type="entry name" value="BC-like_N"/>
</dbReference>
<feature type="domain" description="Biotin carboxylation" evidence="12">
    <location>
        <begin position="1"/>
        <end position="466"/>
    </location>
</feature>
<dbReference type="GO" id="GO:0004658">
    <property type="term" value="F:propionyl-CoA carboxylase activity"/>
    <property type="evidence" value="ECO:0007669"/>
    <property type="project" value="TreeGrafter"/>
</dbReference>
<evidence type="ECO:0000256" key="6">
    <source>
        <dbReference type="ARBA" id="ARBA00022840"/>
    </source>
</evidence>
<dbReference type="Pfam" id="PF02785">
    <property type="entry name" value="Biotin_carb_C"/>
    <property type="match status" value="1"/>
</dbReference>
<dbReference type="Pfam" id="PF01039">
    <property type="entry name" value="Carboxyl_trans"/>
    <property type="match status" value="1"/>
</dbReference>
<comment type="cofactor">
    <cofactor evidence="1">
        <name>biotin</name>
        <dbReference type="ChEBI" id="CHEBI:57586"/>
    </cofactor>
</comment>
<dbReference type="PROSITE" id="PS50980">
    <property type="entry name" value="COA_CT_NTER"/>
    <property type="match status" value="1"/>
</dbReference>
<dbReference type="InterPro" id="IPR034733">
    <property type="entry name" value="AcCoA_carboxyl_beta"/>
</dbReference>
<feature type="domain" description="CoA carboxyltransferase N-terminal" evidence="13">
    <location>
        <begin position="621"/>
        <end position="806"/>
    </location>
</feature>
<dbReference type="InterPro" id="IPR000086">
    <property type="entry name" value="NUDIX_hydrolase_dom"/>
</dbReference>
<dbReference type="InterPro" id="IPR051047">
    <property type="entry name" value="AccD/PCCB"/>
</dbReference>
<dbReference type="InterPro" id="IPR015797">
    <property type="entry name" value="NUDIX_hydrolase-like_dom_sf"/>
</dbReference>
<dbReference type="InterPro" id="IPR001882">
    <property type="entry name" value="Biotin_BS"/>
</dbReference>
<dbReference type="Pfam" id="PF00293">
    <property type="entry name" value="NUDIX"/>
    <property type="match status" value="1"/>
</dbReference>
<dbReference type="GO" id="GO:0046872">
    <property type="term" value="F:metal ion binding"/>
    <property type="evidence" value="ECO:0007669"/>
    <property type="project" value="InterPro"/>
</dbReference>
<evidence type="ECO:0000256" key="4">
    <source>
        <dbReference type="ARBA" id="ARBA00022598"/>
    </source>
</evidence>
<dbReference type="PROSITE" id="PS00188">
    <property type="entry name" value="BIOTIN"/>
    <property type="match status" value="1"/>
</dbReference>
<dbReference type="InterPro" id="IPR016185">
    <property type="entry name" value="PreATP-grasp_dom_sf"/>
</dbReference>
<evidence type="ECO:0000313" key="16">
    <source>
        <dbReference type="EMBL" id="PKY99235.1"/>
    </source>
</evidence>
<dbReference type="InterPro" id="IPR011053">
    <property type="entry name" value="Single_hybrid_motif"/>
</dbReference>
<feature type="domain" description="Nudix hydrolase" evidence="15">
    <location>
        <begin position="1138"/>
        <end position="1270"/>
    </location>
</feature>
<reference evidence="16 17" key="1">
    <citation type="submission" date="2017-12" db="EMBL/GenBank/DDBJ databases">
        <title>Phylogenetic diversity of female urinary microbiome.</title>
        <authorList>
            <person name="Thomas-White K."/>
            <person name="Wolfe A.J."/>
        </authorList>
    </citation>
    <scope>NUCLEOTIDE SEQUENCE [LARGE SCALE GENOMIC DNA]</scope>
    <source>
        <strain evidence="16 17">UMB0319</strain>
    </source>
</reference>
<dbReference type="Gene3D" id="3.90.79.10">
    <property type="entry name" value="Nucleoside Triphosphate Pyrophosphohydrolase"/>
    <property type="match status" value="1"/>
</dbReference>
<keyword evidence="7" id="KW-0092">Biotin</keyword>
<dbReference type="InterPro" id="IPR011764">
    <property type="entry name" value="Biotin_carboxylation_dom"/>
</dbReference>
<evidence type="ECO:0000259" key="12">
    <source>
        <dbReference type="PROSITE" id="PS50979"/>
    </source>
</evidence>
<comment type="pathway">
    <text evidence="2">Lipid metabolism; malonyl-CoA biosynthesis; malonyl-CoA from acetyl-CoA: step 1/1.</text>
</comment>
<dbReference type="SUPFAM" id="SSF52096">
    <property type="entry name" value="ClpP/crotonase"/>
    <property type="match status" value="2"/>
</dbReference>
<dbReference type="EC" id="6.4.1.2" evidence="3"/>
<gene>
    <name evidence="16" type="ORF">CYJ26_03715</name>
</gene>
<dbReference type="InterPro" id="IPR011762">
    <property type="entry name" value="COA_CT_N"/>
</dbReference>
<evidence type="ECO:0000259" key="14">
    <source>
        <dbReference type="PROSITE" id="PS50989"/>
    </source>
</evidence>
<evidence type="ECO:0000259" key="15">
    <source>
        <dbReference type="PROSITE" id="PS51462"/>
    </source>
</evidence>
<dbReference type="CDD" id="cd18877">
    <property type="entry name" value="NUDIX_Hydrolase"/>
    <property type="match status" value="1"/>
</dbReference>
<dbReference type="RefSeq" id="WP_101637969.1">
    <property type="nucleotide sequence ID" value="NZ_JAHAIH010000002.1"/>
</dbReference>
<dbReference type="PROSITE" id="PS50989">
    <property type="entry name" value="COA_CT_CTER"/>
    <property type="match status" value="1"/>
</dbReference>
<dbReference type="SUPFAM" id="SSF56059">
    <property type="entry name" value="Glutathione synthetase ATP-binding domain-like"/>
    <property type="match status" value="1"/>
</dbReference>
<dbReference type="InterPro" id="IPR000089">
    <property type="entry name" value="Biotin_lipoyl"/>
</dbReference>
<dbReference type="Pfam" id="PF00364">
    <property type="entry name" value="Biotin_lipoyl"/>
    <property type="match status" value="1"/>
</dbReference>
<keyword evidence="8" id="KW-0511">Multifunctional enzyme</keyword>
<organism evidence="16 17">
    <name type="scientific">Actinomyces urogenitalis</name>
    <dbReference type="NCBI Taxonomy" id="103621"/>
    <lineage>
        <taxon>Bacteria</taxon>
        <taxon>Bacillati</taxon>
        <taxon>Actinomycetota</taxon>
        <taxon>Actinomycetes</taxon>
        <taxon>Actinomycetales</taxon>
        <taxon>Actinomycetaceae</taxon>
        <taxon>Actinomyces</taxon>
    </lineage>
</organism>
<dbReference type="SUPFAM" id="SSF52440">
    <property type="entry name" value="PreATP-grasp domain"/>
    <property type="match status" value="1"/>
</dbReference>
<dbReference type="PROSITE" id="PS00867">
    <property type="entry name" value="CPSASE_2"/>
    <property type="match status" value="1"/>
</dbReference>
<dbReference type="InterPro" id="IPR029045">
    <property type="entry name" value="ClpP/crotonase-like_dom_sf"/>
</dbReference>
<evidence type="ECO:0000256" key="7">
    <source>
        <dbReference type="ARBA" id="ARBA00023267"/>
    </source>
</evidence>
<proteinExistence type="predicted"/>
<dbReference type="Gene3D" id="3.90.226.10">
    <property type="entry name" value="2-enoyl-CoA Hydratase, Chain A, domain 1"/>
    <property type="match status" value="2"/>
</dbReference>
<dbReference type="Gene3D" id="3.30.470.20">
    <property type="entry name" value="ATP-grasp fold, B domain"/>
    <property type="match status" value="1"/>
</dbReference>
<evidence type="ECO:0000259" key="13">
    <source>
        <dbReference type="PROSITE" id="PS50980"/>
    </source>
</evidence>
<dbReference type="SUPFAM" id="SSF51230">
    <property type="entry name" value="Single hybrid motif"/>
    <property type="match status" value="1"/>
</dbReference>
<sequence length="1291" mass="134405">MTRLLVAARATTAARVARSARRHGLSPVGVFTQTERDARWLSLLDDAAEVPSYDDVPALLAAARQTGASVLHPGVGFAAESAALARACLEAGLTWVGPSPQALELVTDKLALSRRAAELSVPVPLTLGPVTNLEELAQAATQVAGPAMLKTVHGGGGRGVLPLPGSSAGQLRRAWQSLAGLGPLLLQADVPNARHIEVQALADGAGGVMTLGTRECSLQRRAQKIMEEAPAPFLAEDLVQELEDWTCLVLGSAGLQGVATCEFLLPHAGTPVLLEVNARLQVEHAVSEEVSGMDLVRAQLVLAQGGDLDEVLATCGGSPLPSSRGAGTRLRVDGHAVEARLYAEDPDTLLPSQVALRALSIPLSTPDERAEVASHRPPSLPRLRVERGTYPGDAPQPAFSEPLALVSATAASREEALATLDAALEQVEVQGPATLVPLLRQALADPEMREPMDYRVTTRWVEEHLRPDAAGAGLPQEAPEPAKAAPAPAVPVTALRAPMAGTLVMAARPGPVSAGQSVAVIEAMKMRLPVPAPGSGTIEPAEPAMEAGRTVRAGEVLARLVPDGLTRERASEPVAALSPTTEAGSAGARVTPAPRRYRPSAAERVAELVDPDSLHQLVDEDAVLTAWARLEGREVAVWAQDPSVLGGTIGLAGARRVARLIDQAASRTIPVISLLDGGGARVQEGVDALAGVGLILATETRARGRTLQLGLVLGPAAGGAAYAPALTDLLVMVEGAGEVFLTGPAVLASSTGERTNPEALGGADLHARRAGTAHLTVPDESAAWQAARSLVSMAPVATDRGPALPLRTGGAGTQVTPGDRFTARTVPADLAEPYDVRSLLRRLTDRGELIELREAWAPNVVTALARVEGVPIGVVATQPAVLAGSLDPLSSQKLTEHLELCSRLGLPLLTIVDTPGFLPGIEAEEAGTVRQGARVVAAYASYEAQAGPLLTLVTRRAYGGAYVGLGSRGLAGGRTGVWPGARIGVMDASSAVDLIHRRRLRQARQDGEDVQELRRSLIEDTLEGQTGQNAVSRGWVDELVAPEQTRSWIARCLAHAADRSRQSSHDPSLPGDALPGTRDDVATDDDIPAGTGAVLRLTGPGGLRHLGDGWVECTCGSRHWGMNGAAGLLVWRAARPEPVRRGSAGQAVHDGIEVLLQLRAGWTHQGGTWGLPGGAVADGETAAEAALRECEEEAGLPARVLHLGTAQVQEHGAWRYSTFVAQAPADPAWDRLIAVDGESTRLEWVRLEPSGQSWQQPGAGSLPLLPALGTVWPELAGLLPAPGSQLLVGVG</sequence>
<dbReference type="PROSITE" id="PS50975">
    <property type="entry name" value="ATP_GRASP"/>
    <property type="match status" value="1"/>
</dbReference>
<evidence type="ECO:0000256" key="9">
    <source>
        <dbReference type="PROSITE-ProRule" id="PRU00409"/>
    </source>
</evidence>
<name>A0A2I1KUC4_9ACTO</name>
<dbReference type="Proteomes" id="UP000234778">
    <property type="component" value="Unassembled WGS sequence"/>
</dbReference>
<feature type="domain" description="CoA carboxyltransferase C-terminal" evidence="14">
    <location>
        <begin position="817"/>
        <end position="1055"/>
    </location>
</feature>
<keyword evidence="5 9" id="KW-0547">Nucleotide-binding</keyword>
<dbReference type="GO" id="GO:0003989">
    <property type="term" value="F:acetyl-CoA carboxylase activity"/>
    <property type="evidence" value="ECO:0007669"/>
    <property type="project" value="UniProtKB-EC"/>
</dbReference>
<evidence type="ECO:0000256" key="8">
    <source>
        <dbReference type="ARBA" id="ARBA00023268"/>
    </source>
</evidence>
<protein>
    <recommendedName>
        <fullName evidence="3">acetyl-CoA carboxylase</fullName>
        <ecNumber evidence="3">6.4.1.2</ecNumber>
    </recommendedName>
</protein>
<dbReference type="Pfam" id="PF02786">
    <property type="entry name" value="CPSase_L_D2"/>
    <property type="match status" value="1"/>
</dbReference>
<dbReference type="SUPFAM" id="SSF51246">
    <property type="entry name" value="Rudiment single hybrid motif"/>
    <property type="match status" value="1"/>
</dbReference>
<feature type="region of interest" description="Disordered" evidence="10">
    <location>
        <begin position="569"/>
        <end position="597"/>
    </location>
</feature>
<dbReference type="GO" id="GO:2001295">
    <property type="term" value="P:malonyl-CoA biosynthetic process"/>
    <property type="evidence" value="ECO:0007669"/>
    <property type="project" value="UniProtKB-UniPathway"/>
</dbReference>
<dbReference type="UniPathway" id="UPA00655">
    <property type="reaction ID" value="UER00711"/>
</dbReference>
<evidence type="ECO:0000259" key="11">
    <source>
        <dbReference type="PROSITE" id="PS50975"/>
    </source>
</evidence>
<keyword evidence="6 9" id="KW-0067">ATP-binding</keyword>